<dbReference type="Pfam" id="PF00271">
    <property type="entry name" value="Helicase_C"/>
    <property type="match status" value="1"/>
</dbReference>
<dbReference type="Proteomes" id="UP000077684">
    <property type="component" value="Unassembled WGS sequence"/>
</dbReference>
<protein>
    <recommendedName>
        <fullName evidence="6">DNA 3'-5' helicase</fullName>
        <ecNumber evidence="6">5.6.2.4</ecNumber>
    </recommendedName>
</protein>
<dbReference type="GO" id="GO:0043138">
    <property type="term" value="F:3'-5' DNA helicase activity"/>
    <property type="evidence" value="ECO:0007669"/>
    <property type="project" value="UniProtKB-EC"/>
</dbReference>
<name>A0A8X7MM14_9BASI</name>
<evidence type="ECO:0000313" key="10">
    <source>
        <dbReference type="Proteomes" id="UP000077684"/>
    </source>
</evidence>
<evidence type="ECO:0000256" key="2">
    <source>
        <dbReference type="ARBA" id="ARBA00023125"/>
    </source>
</evidence>
<dbReference type="PROSITE" id="PS51194">
    <property type="entry name" value="HELICASE_CTER"/>
    <property type="match status" value="1"/>
</dbReference>
<dbReference type="InterPro" id="IPR001650">
    <property type="entry name" value="Helicase_C-like"/>
</dbReference>
<feature type="compositionally biased region" description="Polar residues" evidence="7">
    <location>
        <begin position="410"/>
        <end position="419"/>
    </location>
</feature>
<evidence type="ECO:0000313" key="9">
    <source>
        <dbReference type="EMBL" id="KAE8241840.1"/>
    </source>
</evidence>
<dbReference type="Gene3D" id="3.40.50.300">
    <property type="entry name" value="P-loop containing nucleotide triphosphate hydrolases"/>
    <property type="match status" value="1"/>
</dbReference>
<reference evidence="9" key="1">
    <citation type="submission" date="2016-04" db="EMBL/GenBank/DDBJ databases">
        <authorList>
            <person name="Nguyen H.D."/>
            <person name="Samba Siva P."/>
            <person name="Cullis J."/>
            <person name="Levesque C.A."/>
            <person name="Hambleton S."/>
        </authorList>
    </citation>
    <scope>NUCLEOTIDE SEQUENCE</scope>
    <source>
        <strain evidence="9">DAOMC 236426</strain>
    </source>
</reference>
<organism evidence="9 10">
    <name type="scientific">Tilletia controversa</name>
    <name type="common">dwarf bunt fungus</name>
    <dbReference type="NCBI Taxonomy" id="13291"/>
    <lineage>
        <taxon>Eukaryota</taxon>
        <taxon>Fungi</taxon>
        <taxon>Dikarya</taxon>
        <taxon>Basidiomycota</taxon>
        <taxon>Ustilaginomycotina</taxon>
        <taxon>Exobasidiomycetes</taxon>
        <taxon>Tilletiales</taxon>
        <taxon>Tilletiaceae</taxon>
        <taxon>Tilletia</taxon>
    </lineage>
</organism>
<evidence type="ECO:0000256" key="5">
    <source>
        <dbReference type="ARBA" id="ARBA00034617"/>
    </source>
</evidence>
<dbReference type="EMBL" id="LWDE02001274">
    <property type="protein sequence ID" value="KAE8241840.1"/>
    <property type="molecule type" value="Genomic_DNA"/>
</dbReference>
<keyword evidence="10" id="KW-1185">Reference proteome</keyword>
<keyword evidence="4" id="KW-0539">Nucleus</keyword>
<dbReference type="GO" id="GO:0005634">
    <property type="term" value="C:nucleus"/>
    <property type="evidence" value="ECO:0007669"/>
    <property type="project" value="TreeGrafter"/>
</dbReference>
<feature type="region of interest" description="Disordered" evidence="7">
    <location>
        <begin position="409"/>
        <end position="435"/>
    </location>
</feature>
<comment type="catalytic activity">
    <reaction evidence="5">
        <text>Couples ATP hydrolysis with the unwinding of duplex DNA by translocating in the 3'-5' direction.</text>
        <dbReference type="EC" id="5.6.2.4"/>
    </reaction>
</comment>
<comment type="similarity">
    <text evidence="1">Belongs to the helicase family. RecQ subfamily.</text>
</comment>
<proteinExistence type="inferred from homology"/>
<keyword evidence="2" id="KW-0238">DNA-binding</keyword>
<evidence type="ECO:0000256" key="4">
    <source>
        <dbReference type="ARBA" id="ARBA00023242"/>
    </source>
</evidence>
<dbReference type="PANTHER" id="PTHR13710">
    <property type="entry name" value="DNA HELICASE RECQ FAMILY MEMBER"/>
    <property type="match status" value="1"/>
</dbReference>
<sequence length="435" mass="47712">MQEGFRTGSVRVVVATEAGGMGIDISDIARIVQFSLPPDLKGLAQHFGRAMRDPSRAGRAILLAPQWAFDPQASVTVKLALKVPKDKDAAARRANMDAGLRKFINHCDCRRRVLLDTMRLDPQVIEAHLPGRRVRLHDVCASSASCPDRCVRILPNAESESGPESQPTSSSHIHPAASRTRPRWDTVIMRTEPPAARTGSSILCCDVCAASSAGSSESTNPFQIGVPPPVPQNILATVGTSTKAAYIPRPPPPAFETARRELANSLRSWRSARFKAKQLPPFLDSSCLLSDQAIVNLLAQCVRLMVQNMHGGSLDPPYLRSLLQTEHVLMDEASVIALQSHLQVWLHAAVNRHGHLIHQYRLASVGELPRDRIPSSMHIDALDCSHTHTLGSFCLRKAPPCALHLDLDDTSQPRANQQPRLVHRQPRSAPFLSFM</sequence>
<dbReference type="SUPFAM" id="SSF52540">
    <property type="entry name" value="P-loop containing nucleoside triphosphate hydrolases"/>
    <property type="match status" value="1"/>
</dbReference>
<gene>
    <name evidence="9" type="ORF">A4X06_0g7382</name>
</gene>
<feature type="region of interest" description="Disordered" evidence="7">
    <location>
        <begin position="157"/>
        <end position="186"/>
    </location>
</feature>
<keyword evidence="3" id="KW-0413">Isomerase</keyword>
<comment type="caution">
    <text evidence="9">The sequence shown here is derived from an EMBL/GenBank/DDBJ whole genome shotgun (WGS) entry which is preliminary data.</text>
</comment>
<dbReference type="InterPro" id="IPR027417">
    <property type="entry name" value="P-loop_NTPase"/>
</dbReference>
<feature type="compositionally biased region" description="Polar residues" evidence="7">
    <location>
        <begin position="158"/>
        <end position="172"/>
    </location>
</feature>
<dbReference type="GO" id="GO:0003677">
    <property type="term" value="F:DNA binding"/>
    <property type="evidence" value="ECO:0007669"/>
    <property type="project" value="UniProtKB-KW"/>
</dbReference>
<dbReference type="GO" id="GO:0009378">
    <property type="term" value="F:four-way junction helicase activity"/>
    <property type="evidence" value="ECO:0007669"/>
    <property type="project" value="TreeGrafter"/>
</dbReference>
<dbReference type="GO" id="GO:0005737">
    <property type="term" value="C:cytoplasm"/>
    <property type="evidence" value="ECO:0007669"/>
    <property type="project" value="TreeGrafter"/>
</dbReference>
<accession>A0A8X7MM14</accession>
<feature type="domain" description="Helicase C-terminal" evidence="8">
    <location>
        <begin position="1"/>
        <end position="104"/>
    </location>
</feature>
<dbReference type="AlphaFoldDB" id="A0A8X7MM14"/>
<dbReference type="PANTHER" id="PTHR13710:SF153">
    <property type="entry name" value="RECQ-LIKE DNA HELICASE BLM"/>
    <property type="match status" value="1"/>
</dbReference>
<reference evidence="9" key="2">
    <citation type="journal article" date="2019" name="IMA Fungus">
        <title>Genome sequencing and comparison of five Tilletia species to identify candidate genes for the detection of regulated species infecting wheat.</title>
        <authorList>
            <person name="Nguyen H.D.T."/>
            <person name="Sultana T."/>
            <person name="Kesanakurti P."/>
            <person name="Hambleton S."/>
        </authorList>
    </citation>
    <scope>NUCLEOTIDE SEQUENCE</scope>
    <source>
        <strain evidence="9">DAOMC 236426</strain>
    </source>
</reference>
<evidence type="ECO:0000256" key="6">
    <source>
        <dbReference type="ARBA" id="ARBA00034808"/>
    </source>
</evidence>
<dbReference type="EC" id="5.6.2.4" evidence="6"/>
<evidence type="ECO:0000256" key="3">
    <source>
        <dbReference type="ARBA" id="ARBA00023235"/>
    </source>
</evidence>
<evidence type="ECO:0000259" key="8">
    <source>
        <dbReference type="PROSITE" id="PS51194"/>
    </source>
</evidence>
<dbReference type="GO" id="GO:0000724">
    <property type="term" value="P:double-strand break repair via homologous recombination"/>
    <property type="evidence" value="ECO:0007669"/>
    <property type="project" value="TreeGrafter"/>
</dbReference>
<evidence type="ECO:0000256" key="7">
    <source>
        <dbReference type="SAM" id="MobiDB-lite"/>
    </source>
</evidence>
<evidence type="ECO:0000256" key="1">
    <source>
        <dbReference type="ARBA" id="ARBA00005446"/>
    </source>
</evidence>
<dbReference type="GO" id="GO:0005694">
    <property type="term" value="C:chromosome"/>
    <property type="evidence" value="ECO:0007669"/>
    <property type="project" value="TreeGrafter"/>
</dbReference>